<dbReference type="PANTHER" id="PTHR30244:SF36">
    <property type="entry name" value="3-OXO-GLUCOSE-6-PHOSPHATE:GLUTAMATE AMINOTRANSFERASE"/>
    <property type="match status" value="1"/>
</dbReference>
<dbReference type="GO" id="GO:0008483">
    <property type="term" value="F:transaminase activity"/>
    <property type="evidence" value="ECO:0007669"/>
    <property type="project" value="TreeGrafter"/>
</dbReference>
<feature type="modified residue" description="N6-(pyridoxal phosphate)lysine" evidence="4">
    <location>
        <position position="185"/>
    </location>
</feature>
<proteinExistence type="inferred from homology"/>
<reference evidence="6 7" key="1">
    <citation type="submission" date="2017-01" db="EMBL/GenBank/DDBJ databases">
        <title>Draft genome sequence of Bacillus oleronius.</title>
        <authorList>
            <person name="Allam M."/>
        </authorList>
    </citation>
    <scope>NUCLEOTIDE SEQUENCE [LARGE SCALE GENOMIC DNA]</scope>
    <source>
        <strain evidence="6 7">DSM 9356</strain>
    </source>
</reference>
<comment type="caution">
    <text evidence="6">The sequence shown here is derived from an EMBL/GenBank/DDBJ whole genome shotgun (WGS) entry which is preliminary data.</text>
</comment>
<dbReference type="InterPro" id="IPR015422">
    <property type="entry name" value="PyrdxlP-dep_Trfase_small"/>
</dbReference>
<dbReference type="CDD" id="cd00616">
    <property type="entry name" value="AHBA_syn"/>
    <property type="match status" value="1"/>
</dbReference>
<evidence type="ECO:0000256" key="5">
    <source>
        <dbReference type="RuleBase" id="RU004508"/>
    </source>
</evidence>
<dbReference type="GO" id="GO:0030170">
    <property type="term" value="F:pyridoxal phosphate binding"/>
    <property type="evidence" value="ECO:0007669"/>
    <property type="project" value="UniProtKB-ARBA"/>
</dbReference>
<organism evidence="6 7">
    <name type="scientific">Heyndrickxia oleronia</name>
    <dbReference type="NCBI Taxonomy" id="38875"/>
    <lineage>
        <taxon>Bacteria</taxon>
        <taxon>Bacillati</taxon>
        <taxon>Bacillota</taxon>
        <taxon>Bacilli</taxon>
        <taxon>Bacillales</taxon>
        <taxon>Bacillaceae</taxon>
        <taxon>Heyndrickxia</taxon>
    </lineage>
</organism>
<dbReference type="SUPFAM" id="SSF53383">
    <property type="entry name" value="PLP-dependent transferases"/>
    <property type="match status" value="1"/>
</dbReference>
<dbReference type="InterPro" id="IPR015424">
    <property type="entry name" value="PyrdxlP-dep_Trfase"/>
</dbReference>
<accession>A0A8E2I6M2</accession>
<evidence type="ECO:0000256" key="2">
    <source>
        <dbReference type="ARBA" id="ARBA00037999"/>
    </source>
</evidence>
<evidence type="ECO:0000256" key="4">
    <source>
        <dbReference type="PIRSR" id="PIRSR000390-2"/>
    </source>
</evidence>
<gene>
    <name evidence="6" type="ORF">BWZ43_16460</name>
</gene>
<feature type="active site" description="Proton acceptor" evidence="3">
    <location>
        <position position="185"/>
    </location>
</feature>
<evidence type="ECO:0000313" key="7">
    <source>
        <dbReference type="Proteomes" id="UP000189761"/>
    </source>
</evidence>
<keyword evidence="1 4" id="KW-0663">Pyridoxal phosphate</keyword>
<protein>
    <submittedName>
        <fullName evidence="6">Transcriptional regulator</fullName>
    </submittedName>
</protein>
<dbReference type="FunFam" id="3.40.640.10:FF:000089">
    <property type="entry name" value="Aminotransferase, DegT/DnrJ/EryC1/StrS family"/>
    <property type="match status" value="1"/>
</dbReference>
<dbReference type="InterPro" id="IPR000653">
    <property type="entry name" value="DegT/StrS_aminotransferase"/>
</dbReference>
<evidence type="ECO:0000256" key="1">
    <source>
        <dbReference type="ARBA" id="ARBA00022898"/>
    </source>
</evidence>
<dbReference type="Gene3D" id="3.40.640.10">
    <property type="entry name" value="Type I PLP-dependent aspartate aminotransferase-like (Major domain)"/>
    <property type="match status" value="1"/>
</dbReference>
<dbReference type="Pfam" id="PF01041">
    <property type="entry name" value="DegT_DnrJ_EryC1"/>
    <property type="match status" value="1"/>
</dbReference>
<dbReference type="PANTHER" id="PTHR30244">
    <property type="entry name" value="TRANSAMINASE"/>
    <property type="match status" value="1"/>
</dbReference>
<dbReference type="InterPro" id="IPR015421">
    <property type="entry name" value="PyrdxlP-dep_Trfase_major"/>
</dbReference>
<name>A0A8E2I6M2_9BACI</name>
<dbReference type="RefSeq" id="WP_071976878.1">
    <property type="nucleotide sequence ID" value="NZ_CP065424.1"/>
</dbReference>
<dbReference type="AlphaFoldDB" id="A0A8E2I6M2"/>
<sequence>MIQLIELKEQFLSVKHEILKEIEKVLESGQYVLGPKVDELEKKIAKKLGTLDAVSVANGTDALVLTLDAYGIGPGDEVITSPFTFFASAEAVSRVGATPVFVDVDQESYTLDPLKIEDKITPATKAIIPIHLFGQPADMDEIKKIAKKHQLIVIEDACQAFGATYKNQPVGSLGDAACFSFFPTKNLGTVGDGGIITTSDLNLASKLRNLRTHGTTQKYFHNSIGYNSRLDEIHAAILLVLLDKIDEWNEKRNDLAARYNKGLGTSNLLKLPKIKENRSHIFHLYCVGSTIREKMLQTLQNHDIHSGIYYPLCLHLQEVYSNLSYKKGDFPIAEDLSETLFALPMSPFLSEKDQDQVISILLNEVDNQDGC</sequence>
<dbReference type="EMBL" id="MTLA01000210">
    <property type="protein sequence ID" value="OOP67302.1"/>
    <property type="molecule type" value="Genomic_DNA"/>
</dbReference>
<dbReference type="Proteomes" id="UP000189761">
    <property type="component" value="Unassembled WGS sequence"/>
</dbReference>
<dbReference type="GO" id="GO:0000271">
    <property type="term" value="P:polysaccharide biosynthetic process"/>
    <property type="evidence" value="ECO:0007669"/>
    <property type="project" value="TreeGrafter"/>
</dbReference>
<comment type="similarity">
    <text evidence="2 5">Belongs to the DegT/DnrJ/EryC1 family.</text>
</comment>
<dbReference type="PIRSF" id="PIRSF000390">
    <property type="entry name" value="PLP_StrS"/>
    <property type="match status" value="1"/>
</dbReference>
<keyword evidence="7" id="KW-1185">Reference proteome</keyword>
<evidence type="ECO:0000256" key="3">
    <source>
        <dbReference type="PIRSR" id="PIRSR000390-1"/>
    </source>
</evidence>
<dbReference type="Gene3D" id="3.90.1150.10">
    <property type="entry name" value="Aspartate Aminotransferase, domain 1"/>
    <property type="match status" value="1"/>
</dbReference>
<evidence type="ECO:0000313" key="6">
    <source>
        <dbReference type="EMBL" id="OOP67302.1"/>
    </source>
</evidence>